<dbReference type="GO" id="GO:0005615">
    <property type="term" value="C:extracellular space"/>
    <property type="evidence" value="ECO:0007669"/>
    <property type="project" value="TreeGrafter"/>
</dbReference>
<organism evidence="5 6">
    <name type="scientific">Petrolisthes manimaculis</name>
    <dbReference type="NCBI Taxonomy" id="1843537"/>
    <lineage>
        <taxon>Eukaryota</taxon>
        <taxon>Metazoa</taxon>
        <taxon>Ecdysozoa</taxon>
        <taxon>Arthropoda</taxon>
        <taxon>Crustacea</taxon>
        <taxon>Multicrustacea</taxon>
        <taxon>Malacostraca</taxon>
        <taxon>Eumalacostraca</taxon>
        <taxon>Eucarida</taxon>
        <taxon>Decapoda</taxon>
        <taxon>Pleocyemata</taxon>
        <taxon>Anomura</taxon>
        <taxon>Galatheoidea</taxon>
        <taxon>Porcellanidae</taxon>
        <taxon>Petrolisthes</taxon>
    </lineage>
</organism>
<evidence type="ECO:0000256" key="3">
    <source>
        <dbReference type="SAM" id="MobiDB-lite"/>
    </source>
</evidence>
<feature type="region of interest" description="Disordered" evidence="3">
    <location>
        <begin position="101"/>
        <end position="134"/>
    </location>
</feature>
<dbReference type="Proteomes" id="UP001292094">
    <property type="component" value="Unassembled WGS sequence"/>
</dbReference>
<feature type="signal peptide" evidence="4">
    <location>
        <begin position="1"/>
        <end position="20"/>
    </location>
</feature>
<dbReference type="AlphaFoldDB" id="A0AAE1P6G2"/>
<dbReference type="GO" id="GO:0042302">
    <property type="term" value="F:structural constituent of cuticle"/>
    <property type="evidence" value="ECO:0007669"/>
    <property type="project" value="UniProtKB-UniRule"/>
</dbReference>
<dbReference type="PRINTS" id="PR00947">
    <property type="entry name" value="CUTICLE"/>
</dbReference>
<feature type="chain" id="PRO_5042297046" evidence="4">
    <location>
        <begin position="21"/>
        <end position="134"/>
    </location>
</feature>
<dbReference type="InterPro" id="IPR051217">
    <property type="entry name" value="Insect_Cuticle_Struc_Prot"/>
</dbReference>
<gene>
    <name evidence="5" type="ORF">Pmani_026106</name>
</gene>
<feature type="compositionally biased region" description="Low complexity" evidence="3">
    <location>
        <begin position="105"/>
        <end position="120"/>
    </location>
</feature>
<dbReference type="Pfam" id="PF00379">
    <property type="entry name" value="Chitin_bind_4"/>
    <property type="match status" value="1"/>
</dbReference>
<reference evidence="5" key="1">
    <citation type="submission" date="2023-11" db="EMBL/GenBank/DDBJ databases">
        <title>Genome assemblies of two species of porcelain crab, Petrolisthes cinctipes and Petrolisthes manimaculis (Anomura: Porcellanidae).</title>
        <authorList>
            <person name="Angst P."/>
        </authorList>
    </citation>
    <scope>NUCLEOTIDE SEQUENCE</scope>
    <source>
        <strain evidence="5">PB745_02</strain>
        <tissue evidence="5">Gill</tissue>
    </source>
</reference>
<protein>
    <submittedName>
        <fullName evidence="5">Uncharacterized protein</fullName>
    </submittedName>
</protein>
<proteinExistence type="predicted"/>
<name>A0AAE1P6G2_9EUCA</name>
<dbReference type="InterPro" id="IPR000618">
    <property type="entry name" value="Insect_cuticle"/>
</dbReference>
<evidence type="ECO:0000256" key="4">
    <source>
        <dbReference type="SAM" id="SignalP"/>
    </source>
</evidence>
<dbReference type="PANTHER" id="PTHR12236">
    <property type="entry name" value="STRUCTURAL CONTITUENT OF CUTICLE"/>
    <property type="match status" value="1"/>
</dbReference>
<keyword evidence="6" id="KW-1185">Reference proteome</keyword>
<dbReference type="GO" id="GO:0031012">
    <property type="term" value="C:extracellular matrix"/>
    <property type="evidence" value="ECO:0007669"/>
    <property type="project" value="TreeGrafter"/>
</dbReference>
<evidence type="ECO:0000313" key="5">
    <source>
        <dbReference type="EMBL" id="KAK4301754.1"/>
    </source>
</evidence>
<accession>A0AAE1P6G2</accession>
<evidence type="ECO:0000256" key="1">
    <source>
        <dbReference type="ARBA" id="ARBA00022460"/>
    </source>
</evidence>
<feature type="non-terminal residue" evidence="5">
    <location>
        <position position="1"/>
    </location>
</feature>
<evidence type="ECO:0000256" key="2">
    <source>
        <dbReference type="PROSITE-ProRule" id="PRU00497"/>
    </source>
</evidence>
<sequence>VSSLLVVVAATAIIAKPSDPYQQPSYNGPMPYNFAYGVKDDYAGTDFRQSEDSDGSTVKGSYRVALPDGRIQTVTYVADHKNGTNKKPHTSYTVLYESESPRACNTTHNNTSHKSSTSNTILHKHQSPHTSYTR</sequence>
<keyword evidence="1 2" id="KW-0193">Cuticle</keyword>
<evidence type="ECO:0000313" key="6">
    <source>
        <dbReference type="Proteomes" id="UP001292094"/>
    </source>
</evidence>
<keyword evidence="4" id="KW-0732">Signal</keyword>
<dbReference type="PANTHER" id="PTHR12236:SF79">
    <property type="entry name" value="CUTICULAR PROTEIN 50CB-RELATED"/>
    <property type="match status" value="1"/>
</dbReference>
<comment type="caution">
    <text evidence="5">The sequence shown here is derived from an EMBL/GenBank/DDBJ whole genome shotgun (WGS) entry which is preliminary data.</text>
</comment>
<dbReference type="EMBL" id="JAWZYT010002828">
    <property type="protein sequence ID" value="KAK4301754.1"/>
    <property type="molecule type" value="Genomic_DNA"/>
</dbReference>
<dbReference type="PROSITE" id="PS51155">
    <property type="entry name" value="CHIT_BIND_RR_2"/>
    <property type="match status" value="1"/>
</dbReference>